<dbReference type="Proteomes" id="UP000234275">
    <property type="component" value="Unassembled WGS sequence"/>
</dbReference>
<dbReference type="CDD" id="cd00067">
    <property type="entry name" value="GAL4"/>
    <property type="match status" value="1"/>
</dbReference>
<dbReference type="Gene3D" id="4.10.240.10">
    <property type="entry name" value="Zn(2)-C6 fungal-type DNA-binding domain"/>
    <property type="match status" value="1"/>
</dbReference>
<dbReference type="SMART" id="SM00906">
    <property type="entry name" value="Fungal_trans"/>
    <property type="match status" value="1"/>
</dbReference>
<dbReference type="SMART" id="SM00066">
    <property type="entry name" value="GAL4"/>
    <property type="match status" value="1"/>
</dbReference>
<keyword evidence="9" id="KW-1185">Reference proteome</keyword>
<dbReference type="SUPFAM" id="SSF57701">
    <property type="entry name" value="Zn2/Cys6 DNA-binding domain"/>
    <property type="match status" value="1"/>
</dbReference>
<proteinExistence type="predicted"/>
<evidence type="ECO:0000256" key="2">
    <source>
        <dbReference type="ARBA" id="ARBA00022723"/>
    </source>
</evidence>
<evidence type="ECO:0000256" key="5">
    <source>
        <dbReference type="ARBA" id="ARBA00023163"/>
    </source>
</evidence>
<dbReference type="VEuPathDB" id="FungiDB:P170DRAFT_438321"/>
<name>A0A2I2G145_9EURO</name>
<keyword evidence="3" id="KW-0805">Transcription regulation</keyword>
<keyword evidence="5" id="KW-0804">Transcription</keyword>
<keyword evidence="6" id="KW-0539">Nucleus</keyword>
<dbReference type="InterPro" id="IPR036864">
    <property type="entry name" value="Zn2-C6_fun-type_DNA-bd_sf"/>
</dbReference>
<dbReference type="GeneID" id="36557276"/>
<keyword evidence="4" id="KW-0238">DNA-binding</keyword>
<evidence type="ECO:0000256" key="1">
    <source>
        <dbReference type="ARBA" id="ARBA00004123"/>
    </source>
</evidence>
<dbReference type="STRING" id="1392250.A0A2I2G145"/>
<dbReference type="GO" id="GO:0000981">
    <property type="term" value="F:DNA-binding transcription factor activity, RNA polymerase II-specific"/>
    <property type="evidence" value="ECO:0007669"/>
    <property type="project" value="InterPro"/>
</dbReference>
<sequence>MTPRRPFTQISCTRCKSKKIRCNRVHPCCDKCDAIGAECIYLPRKTRAKKPRTHEKDILASILDRLDRLEDHCMLSKEPADQYDDSSSMSVSTVDSETHRSLWKNDIMTPLKPIRPMRSAVYPLLNRLKKDQTKALLWSTIFCQLPYVGFDVFEHEMCRNAVENAVTEIQLWEDMQDSGLAHAPIPISKEMAKRWINLYFNGHQFEAFRVPLDRDFLLSIPDLLEIPHVTLDATSQILYYSAVVQGLFIDPEPVPDRSNLVRSIYQLVANMGESWVNSVQITVPDLYASFFVLSVTLENCRTELSWRSFGHTITIARALGYLTVDAETKGPNPPGFPDDSPYAQEISKNRMRFEFWHLLRMDCVFRLHFGKPAMIAAGSWAVNFPDPSINGVTHMSTRYIQIHFLASMRLTLVLLKYLDLLEFTADDTVFDESLDNLAVEVESIMRDWNADELFNNTDNHIDLRICMDIFVSCYKMLIMFHQYKKGNHGRPVLSEKTLEVARASMTMIQKIVGSSTNQYWGISIYFMYEAVPFFILCWGILASPTHKDAEADLGLMAWLGCFVEKTVVEQPDKKAISIVLKAIISCCRNAMFDSR</sequence>
<dbReference type="InterPro" id="IPR007219">
    <property type="entry name" value="XnlR_reg_dom"/>
</dbReference>
<comment type="subcellular location">
    <subcellularLocation>
        <location evidence="1">Nucleus</location>
    </subcellularLocation>
</comment>
<dbReference type="OrthoDB" id="2740448at2759"/>
<dbReference type="AlphaFoldDB" id="A0A2I2G145"/>
<dbReference type="Pfam" id="PF00172">
    <property type="entry name" value="Zn_clus"/>
    <property type="match status" value="1"/>
</dbReference>
<dbReference type="InterPro" id="IPR001138">
    <property type="entry name" value="Zn2Cys6_DnaBD"/>
</dbReference>
<evidence type="ECO:0000313" key="9">
    <source>
        <dbReference type="Proteomes" id="UP000234275"/>
    </source>
</evidence>
<dbReference type="GO" id="GO:0003677">
    <property type="term" value="F:DNA binding"/>
    <property type="evidence" value="ECO:0007669"/>
    <property type="project" value="UniProtKB-KW"/>
</dbReference>
<dbReference type="PROSITE" id="PS00463">
    <property type="entry name" value="ZN2_CY6_FUNGAL_1"/>
    <property type="match status" value="1"/>
</dbReference>
<dbReference type="InterPro" id="IPR050613">
    <property type="entry name" value="Sec_Metabolite_Reg"/>
</dbReference>
<dbReference type="PANTHER" id="PTHR31001">
    <property type="entry name" value="UNCHARACTERIZED TRANSCRIPTIONAL REGULATORY PROTEIN"/>
    <property type="match status" value="1"/>
</dbReference>
<protein>
    <submittedName>
        <fullName evidence="8">Fungal-specific transcription factor</fullName>
    </submittedName>
</protein>
<evidence type="ECO:0000259" key="7">
    <source>
        <dbReference type="PROSITE" id="PS50048"/>
    </source>
</evidence>
<comment type="caution">
    <text evidence="8">The sequence shown here is derived from an EMBL/GenBank/DDBJ whole genome shotgun (WGS) entry which is preliminary data.</text>
</comment>
<dbReference type="GO" id="GO:0008270">
    <property type="term" value="F:zinc ion binding"/>
    <property type="evidence" value="ECO:0007669"/>
    <property type="project" value="InterPro"/>
</dbReference>
<feature type="domain" description="Zn(2)-C6 fungal-type" evidence="7">
    <location>
        <begin position="11"/>
        <end position="41"/>
    </location>
</feature>
<reference evidence="8 9" key="1">
    <citation type="submission" date="2016-12" db="EMBL/GenBank/DDBJ databases">
        <title>The genomes of Aspergillus section Nigri reveals drivers in fungal speciation.</title>
        <authorList>
            <consortium name="DOE Joint Genome Institute"/>
            <person name="Vesth T.C."/>
            <person name="Nybo J."/>
            <person name="Theobald S."/>
            <person name="Brandl J."/>
            <person name="Frisvad J.C."/>
            <person name="Nielsen K.F."/>
            <person name="Lyhne E.K."/>
            <person name="Kogle M.E."/>
            <person name="Kuo A."/>
            <person name="Riley R."/>
            <person name="Clum A."/>
            <person name="Nolan M."/>
            <person name="Lipzen A."/>
            <person name="Salamov A."/>
            <person name="Henrissat B."/>
            <person name="Wiebenga A."/>
            <person name="De Vries R.P."/>
            <person name="Grigoriev I.V."/>
            <person name="Mortensen U.H."/>
            <person name="Andersen M.R."/>
            <person name="Baker S.E."/>
        </authorList>
    </citation>
    <scope>NUCLEOTIDE SEQUENCE [LARGE SCALE GENOMIC DNA]</scope>
    <source>
        <strain evidence="8 9">IBT 23096</strain>
    </source>
</reference>
<keyword evidence="2" id="KW-0479">Metal-binding</keyword>
<dbReference type="GO" id="GO:0006351">
    <property type="term" value="P:DNA-templated transcription"/>
    <property type="evidence" value="ECO:0007669"/>
    <property type="project" value="InterPro"/>
</dbReference>
<dbReference type="RefSeq" id="XP_024701905.1">
    <property type="nucleotide sequence ID" value="XM_024849577.1"/>
</dbReference>
<evidence type="ECO:0000256" key="6">
    <source>
        <dbReference type="ARBA" id="ARBA00023242"/>
    </source>
</evidence>
<accession>A0A2I2G145</accession>
<evidence type="ECO:0000256" key="3">
    <source>
        <dbReference type="ARBA" id="ARBA00023015"/>
    </source>
</evidence>
<gene>
    <name evidence="8" type="ORF">P170DRAFT_438321</name>
</gene>
<dbReference type="GO" id="GO:0009893">
    <property type="term" value="P:positive regulation of metabolic process"/>
    <property type="evidence" value="ECO:0007669"/>
    <property type="project" value="UniProtKB-ARBA"/>
</dbReference>
<dbReference type="CDD" id="cd12148">
    <property type="entry name" value="fungal_TF_MHR"/>
    <property type="match status" value="1"/>
</dbReference>
<evidence type="ECO:0000313" key="8">
    <source>
        <dbReference type="EMBL" id="PLB46603.1"/>
    </source>
</evidence>
<dbReference type="PROSITE" id="PS50048">
    <property type="entry name" value="ZN2_CY6_FUNGAL_2"/>
    <property type="match status" value="1"/>
</dbReference>
<dbReference type="GO" id="GO:0005634">
    <property type="term" value="C:nucleus"/>
    <property type="evidence" value="ECO:0007669"/>
    <property type="project" value="UniProtKB-SubCell"/>
</dbReference>
<dbReference type="PANTHER" id="PTHR31001:SF88">
    <property type="entry name" value="TRANSCRIPTION FACTOR PDR3"/>
    <property type="match status" value="1"/>
</dbReference>
<dbReference type="EMBL" id="MSFO01000006">
    <property type="protein sequence ID" value="PLB46603.1"/>
    <property type="molecule type" value="Genomic_DNA"/>
</dbReference>
<organism evidence="8 9">
    <name type="scientific">Aspergillus steynii IBT 23096</name>
    <dbReference type="NCBI Taxonomy" id="1392250"/>
    <lineage>
        <taxon>Eukaryota</taxon>
        <taxon>Fungi</taxon>
        <taxon>Dikarya</taxon>
        <taxon>Ascomycota</taxon>
        <taxon>Pezizomycotina</taxon>
        <taxon>Eurotiomycetes</taxon>
        <taxon>Eurotiomycetidae</taxon>
        <taxon>Eurotiales</taxon>
        <taxon>Aspergillaceae</taxon>
        <taxon>Aspergillus</taxon>
        <taxon>Aspergillus subgen. Circumdati</taxon>
    </lineage>
</organism>
<evidence type="ECO:0000256" key="4">
    <source>
        <dbReference type="ARBA" id="ARBA00023125"/>
    </source>
</evidence>